<evidence type="ECO:0000256" key="5">
    <source>
        <dbReference type="ARBA" id="ARBA00011944"/>
    </source>
</evidence>
<dbReference type="InterPro" id="IPR022412">
    <property type="entry name" value="Quinolinate_PRibosylTrfase_N"/>
</dbReference>
<accession>A0A9Q2IVY1</accession>
<evidence type="ECO:0000256" key="2">
    <source>
        <dbReference type="ARBA" id="ARBA00004893"/>
    </source>
</evidence>
<dbReference type="RefSeq" id="WP_061930895.1">
    <property type="nucleotide sequence ID" value="NZ_JABCQN010000003.1"/>
</dbReference>
<evidence type="ECO:0000256" key="9">
    <source>
        <dbReference type="ARBA" id="ARBA00033102"/>
    </source>
</evidence>
<evidence type="ECO:0000256" key="7">
    <source>
        <dbReference type="ARBA" id="ARBA00022676"/>
    </source>
</evidence>
<dbReference type="GO" id="GO:0005737">
    <property type="term" value="C:cytoplasm"/>
    <property type="evidence" value="ECO:0007669"/>
    <property type="project" value="TreeGrafter"/>
</dbReference>
<dbReference type="AlphaFoldDB" id="A0A9Q2IVY1"/>
<dbReference type="GO" id="GO:0034213">
    <property type="term" value="P:quinolinate catabolic process"/>
    <property type="evidence" value="ECO:0007669"/>
    <property type="project" value="TreeGrafter"/>
</dbReference>
<evidence type="ECO:0000259" key="13">
    <source>
        <dbReference type="Pfam" id="PF01729"/>
    </source>
</evidence>
<dbReference type="PANTHER" id="PTHR32179">
    <property type="entry name" value="NICOTINATE-NUCLEOTIDE PYROPHOSPHORYLASE [CARBOXYLATING]"/>
    <property type="match status" value="1"/>
</dbReference>
<feature type="domain" description="Quinolinate phosphoribosyl transferase C-terminal" evidence="13">
    <location>
        <begin position="116"/>
        <end position="282"/>
    </location>
</feature>
<dbReference type="InterPro" id="IPR027277">
    <property type="entry name" value="NadC/ModD"/>
</dbReference>
<comment type="similarity">
    <text evidence="3 12">Belongs to the NadC/ModD family.</text>
</comment>
<keyword evidence="6" id="KW-0662">Pyridine nucleotide biosynthesis</keyword>
<evidence type="ECO:0000256" key="3">
    <source>
        <dbReference type="ARBA" id="ARBA00009400"/>
    </source>
</evidence>
<dbReference type="Proteomes" id="UP000661006">
    <property type="component" value="Unassembled WGS sequence"/>
</dbReference>
<dbReference type="Gene3D" id="3.20.20.70">
    <property type="entry name" value="Aldolase class I"/>
    <property type="match status" value="1"/>
</dbReference>
<dbReference type="EMBL" id="JABCQN010000003">
    <property type="protein sequence ID" value="MBF0870887.1"/>
    <property type="molecule type" value="Genomic_DNA"/>
</dbReference>
<evidence type="ECO:0000256" key="1">
    <source>
        <dbReference type="ARBA" id="ARBA00003237"/>
    </source>
</evidence>
<dbReference type="PANTHER" id="PTHR32179:SF3">
    <property type="entry name" value="NICOTINATE-NUCLEOTIDE PYROPHOSPHORYLASE [CARBOXYLATING]"/>
    <property type="match status" value="1"/>
</dbReference>
<evidence type="ECO:0000256" key="4">
    <source>
        <dbReference type="ARBA" id="ARBA00011218"/>
    </source>
</evidence>
<evidence type="ECO:0000256" key="11">
    <source>
        <dbReference type="ARBA" id="ARBA00069173"/>
    </source>
</evidence>
<dbReference type="CDD" id="cd01572">
    <property type="entry name" value="QPRTase"/>
    <property type="match status" value="1"/>
</dbReference>
<dbReference type="GO" id="GO:0004514">
    <property type="term" value="F:nicotinate-nucleotide diphosphorylase (carboxylating) activity"/>
    <property type="evidence" value="ECO:0007669"/>
    <property type="project" value="UniProtKB-EC"/>
</dbReference>
<evidence type="ECO:0000313" key="16">
    <source>
        <dbReference type="Proteomes" id="UP000661006"/>
    </source>
</evidence>
<evidence type="ECO:0000256" key="8">
    <source>
        <dbReference type="ARBA" id="ARBA00022679"/>
    </source>
</evidence>
<reference evidence="15" key="1">
    <citation type="submission" date="2020-04" db="EMBL/GenBank/DDBJ databases">
        <authorList>
            <person name="Sombolestani A."/>
        </authorList>
    </citation>
    <scope>NUCLEOTIDE SEQUENCE</scope>
    <source>
        <strain evidence="15">R71697</strain>
    </source>
</reference>
<organism evidence="15 16">
    <name type="scientific">Gluconobacter japonicus</name>
    <dbReference type="NCBI Taxonomy" id="376620"/>
    <lineage>
        <taxon>Bacteria</taxon>
        <taxon>Pseudomonadati</taxon>
        <taxon>Pseudomonadota</taxon>
        <taxon>Alphaproteobacteria</taxon>
        <taxon>Acetobacterales</taxon>
        <taxon>Acetobacteraceae</taxon>
        <taxon>Gluconobacter</taxon>
    </lineage>
</organism>
<dbReference type="Gene3D" id="3.90.1170.20">
    <property type="entry name" value="Quinolinate phosphoribosyl transferase, N-terminal domain"/>
    <property type="match status" value="1"/>
</dbReference>
<dbReference type="InterPro" id="IPR004393">
    <property type="entry name" value="NadC"/>
</dbReference>
<dbReference type="EC" id="2.4.2.19" evidence="5"/>
<evidence type="ECO:0000256" key="10">
    <source>
        <dbReference type="ARBA" id="ARBA00047445"/>
    </source>
</evidence>
<comment type="function">
    <text evidence="1">Involved in the catabolism of quinolinic acid (QA).</text>
</comment>
<evidence type="ECO:0000313" key="15">
    <source>
        <dbReference type="EMBL" id="MBF0870887.1"/>
    </source>
</evidence>
<proteinExistence type="inferred from homology"/>
<dbReference type="Pfam" id="PF02749">
    <property type="entry name" value="QRPTase_N"/>
    <property type="match status" value="1"/>
</dbReference>
<evidence type="ECO:0000259" key="14">
    <source>
        <dbReference type="Pfam" id="PF02749"/>
    </source>
</evidence>
<comment type="subunit">
    <text evidence="4">Hexamer formed by 3 homodimers.</text>
</comment>
<dbReference type="Pfam" id="PF01729">
    <property type="entry name" value="QRPTase_C"/>
    <property type="match status" value="1"/>
</dbReference>
<gene>
    <name evidence="15" type="primary">nadC</name>
    <name evidence="15" type="ORF">HKD32_08510</name>
</gene>
<dbReference type="InterPro" id="IPR036068">
    <property type="entry name" value="Nicotinate_pribotase-like_C"/>
</dbReference>
<comment type="catalytic activity">
    <reaction evidence="10">
        <text>nicotinate beta-D-ribonucleotide + CO2 + diphosphate = quinolinate + 5-phospho-alpha-D-ribose 1-diphosphate + 2 H(+)</text>
        <dbReference type="Rhea" id="RHEA:12733"/>
        <dbReference type="ChEBI" id="CHEBI:15378"/>
        <dbReference type="ChEBI" id="CHEBI:16526"/>
        <dbReference type="ChEBI" id="CHEBI:29959"/>
        <dbReference type="ChEBI" id="CHEBI:33019"/>
        <dbReference type="ChEBI" id="CHEBI:57502"/>
        <dbReference type="ChEBI" id="CHEBI:58017"/>
        <dbReference type="EC" id="2.4.2.19"/>
    </reaction>
</comment>
<dbReference type="FunFam" id="3.90.1170.20:FF:000001">
    <property type="entry name" value="Nicotinate-nucleotide diphosphorylase (Carboxylating)"/>
    <property type="match status" value="1"/>
</dbReference>
<dbReference type="SUPFAM" id="SSF51690">
    <property type="entry name" value="Nicotinate/Quinolinate PRTase C-terminal domain-like"/>
    <property type="match status" value="1"/>
</dbReference>
<reference evidence="15" key="2">
    <citation type="submission" date="2020-11" db="EMBL/GenBank/DDBJ databases">
        <title>Description of novel Gluconobacter species.</title>
        <authorList>
            <person name="Cleenwerck I."/>
            <person name="Cnockaert M."/>
            <person name="Borremans W."/>
            <person name="Wieme A.D."/>
            <person name="De Vuyst L."/>
            <person name="Vandamme P."/>
        </authorList>
    </citation>
    <scope>NUCLEOTIDE SEQUENCE</scope>
    <source>
        <strain evidence="15">R71697</strain>
    </source>
</reference>
<dbReference type="NCBIfam" id="TIGR00078">
    <property type="entry name" value="nadC"/>
    <property type="match status" value="1"/>
</dbReference>
<dbReference type="GO" id="GO:0009435">
    <property type="term" value="P:NAD+ biosynthetic process"/>
    <property type="evidence" value="ECO:0007669"/>
    <property type="project" value="InterPro"/>
</dbReference>
<dbReference type="SUPFAM" id="SSF54675">
    <property type="entry name" value="Nicotinate/Quinolinate PRTase N-terminal domain-like"/>
    <property type="match status" value="1"/>
</dbReference>
<name>A0A9Q2IVY1_GLUJA</name>
<evidence type="ECO:0000256" key="12">
    <source>
        <dbReference type="PIRNR" id="PIRNR006250"/>
    </source>
</evidence>
<keyword evidence="8 12" id="KW-0808">Transferase</keyword>
<dbReference type="PIRSF" id="PIRSF006250">
    <property type="entry name" value="NadC_ModD"/>
    <property type="match status" value="1"/>
</dbReference>
<dbReference type="InterPro" id="IPR002638">
    <property type="entry name" value="Quinolinate_PRibosylTrfase_C"/>
</dbReference>
<comment type="caution">
    <text evidence="15">The sequence shown here is derived from an EMBL/GenBank/DDBJ whole genome shotgun (WGS) entry which is preliminary data.</text>
</comment>
<comment type="pathway">
    <text evidence="2">Cofactor biosynthesis; NAD(+) biosynthesis; nicotinate D-ribonucleotide from quinolinate: step 1/1.</text>
</comment>
<protein>
    <recommendedName>
        <fullName evidence="11">Probable nicotinate-nucleotide pyrophosphorylase [carboxylating]</fullName>
        <ecNumber evidence="5">2.4.2.19</ecNumber>
    </recommendedName>
    <alternativeName>
        <fullName evidence="9">Quinolinate phosphoribosyltransferase [decarboxylating]</fullName>
    </alternativeName>
</protein>
<evidence type="ECO:0000256" key="6">
    <source>
        <dbReference type="ARBA" id="ARBA00022642"/>
    </source>
</evidence>
<dbReference type="GeneID" id="81474737"/>
<dbReference type="InterPro" id="IPR013785">
    <property type="entry name" value="Aldolase_TIM"/>
</dbReference>
<feature type="domain" description="Quinolinate phosphoribosyl transferase N-terminal" evidence="14">
    <location>
        <begin position="29"/>
        <end position="114"/>
    </location>
</feature>
<sequence length="285" mass="30259">MTFQTFLPDLLWEPLVRTGLLEDLGTGGDVTTQALLDPDRPLQVIFRARKTGVLAGLKGAELAFTLLDKSVRFLPQKNDGEQIVSGDVLAVVEGGAGIVLAGERTALNLLSHLSGIATATREIVDAVHGTSVRICCTRKTLPGMKTVQKYAVRAGGGSSHRYRLDDAILIKDNHLALCGGVSAALAKARSRAGHLMKIELEVDTLEQLEEALSAGGADAYLLDNMNPDQLRQAVRLIDGRGIAEASGGITPETVRPIAETGVDIISLGWLTHTVRALDIGLDIEG</sequence>
<keyword evidence="7 12" id="KW-0328">Glycosyltransferase</keyword>
<dbReference type="FunFam" id="3.20.20.70:FF:000030">
    <property type="entry name" value="Nicotinate-nucleotide pyrophosphorylase, carboxylating"/>
    <property type="match status" value="1"/>
</dbReference>
<dbReference type="InterPro" id="IPR037128">
    <property type="entry name" value="Quinolinate_PRibosylTase_N_sf"/>
</dbReference>